<evidence type="ECO:0000256" key="1">
    <source>
        <dbReference type="ARBA" id="ARBA00001947"/>
    </source>
</evidence>
<dbReference type="InterPro" id="IPR008915">
    <property type="entry name" value="Peptidase_M50"/>
</dbReference>
<accession>A0ABU1XRJ8</accession>
<dbReference type="GO" id="GO:0006508">
    <property type="term" value="P:proteolysis"/>
    <property type="evidence" value="ECO:0007669"/>
    <property type="project" value="UniProtKB-KW"/>
</dbReference>
<name>A0ABU1XRJ8_9GAMM</name>
<keyword evidence="8" id="KW-0645">Protease</keyword>
<evidence type="ECO:0000313" key="9">
    <source>
        <dbReference type="Proteomes" id="UP001256588"/>
    </source>
</evidence>
<evidence type="ECO:0000313" key="8">
    <source>
        <dbReference type="EMBL" id="MDR7191386.1"/>
    </source>
</evidence>
<gene>
    <name evidence="8" type="ORF">J2W68_000088</name>
</gene>
<evidence type="ECO:0000259" key="7">
    <source>
        <dbReference type="Pfam" id="PF02163"/>
    </source>
</evidence>
<dbReference type="RefSeq" id="WP_310231518.1">
    <property type="nucleotide sequence ID" value="NZ_JAVDWO010000001.1"/>
</dbReference>
<evidence type="ECO:0000256" key="5">
    <source>
        <dbReference type="ARBA" id="ARBA00022989"/>
    </source>
</evidence>
<evidence type="ECO:0000256" key="4">
    <source>
        <dbReference type="ARBA" id="ARBA00022692"/>
    </source>
</evidence>
<organism evidence="8 9">
    <name type="scientific">Luteimonas terrae</name>
    <dbReference type="NCBI Taxonomy" id="1530191"/>
    <lineage>
        <taxon>Bacteria</taxon>
        <taxon>Pseudomonadati</taxon>
        <taxon>Pseudomonadota</taxon>
        <taxon>Gammaproteobacteria</taxon>
        <taxon>Lysobacterales</taxon>
        <taxon>Lysobacteraceae</taxon>
        <taxon>Luteimonas</taxon>
    </lineage>
</organism>
<feature type="domain" description="Peptidase M50" evidence="7">
    <location>
        <begin position="18"/>
        <end position="107"/>
    </location>
</feature>
<comment type="caution">
    <text evidence="8">The sequence shown here is derived from an EMBL/GenBank/DDBJ whole genome shotgun (WGS) entry which is preliminary data.</text>
</comment>
<reference evidence="8 9" key="1">
    <citation type="submission" date="2023-07" db="EMBL/GenBank/DDBJ databases">
        <title>Sorghum-associated microbial communities from plants grown in Nebraska, USA.</title>
        <authorList>
            <person name="Schachtman D."/>
        </authorList>
    </citation>
    <scope>NUCLEOTIDE SEQUENCE [LARGE SCALE GENOMIC DNA]</scope>
    <source>
        <strain evidence="8 9">4099</strain>
    </source>
</reference>
<keyword evidence="5" id="KW-1133">Transmembrane helix</keyword>
<keyword evidence="6" id="KW-0472">Membrane</keyword>
<evidence type="ECO:0000256" key="2">
    <source>
        <dbReference type="ARBA" id="ARBA00004141"/>
    </source>
</evidence>
<comment type="similarity">
    <text evidence="3">Belongs to the peptidase M50B family.</text>
</comment>
<keyword evidence="9" id="KW-1185">Reference proteome</keyword>
<dbReference type="EMBL" id="JAVDWO010000001">
    <property type="protein sequence ID" value="MDR7191386.1"/>
    <property type="molecule type" value="Genomic_DNA"/>
</dbReference>
<comment type="subcellular location">
    <subcellularLocation>
        <location evidence="2">Membrane</location>
        <topology evidence="2">Multi-pass membrane protein</topology>
    </subcellularLocation>
</comment>
<evidence type="ECO:0000256" key="3">
    <source>
        <dbReference type="ARBA" id="ARBA00007931"/>
    </source>
</evidence>
<comment type="cofactor">
    <cofactor evidence="1">
        <name>Zn(2+)</name>
        <dbReference type="ChEBI" id="CHEBI:29105"/>
    </cofactor>
</comment>
<dbReference type="Pfam" id="PF02163">
    <property type="entry name" value="Peptidase_M50"/>
    <property type="match status" value="1"/>
</dbReference>
<protein>
    <submittedName>
        <fullName evidence="8">Membrane-associated protease RseP (Regulator of RpoE activity)</fullName>
    </submittedName>
</protein>
<dbReference type="GO" id="GO:0008233">
    <property type="term" value="F:peptidase activity"/>
    <property type="evidence" value="ECO:0007669"/>
    <property type="project" value="UniProtKB-KW"/>
</dbReference>
<keyword evidence="8" id="KW-0378">Hydrolase</keyword>
<evidence type="ECO:0000256" key="6">
    <source>
        <dbReference type="ARBA" id="ARBA00023136"/>
    </source>
</evidence>
<keyword evidence="4" id="KW-0812">Transmembrane</keyword>
<sequence length="107" mass="11318">MSFIFVALLAAALFTPMHVLAMALVSRLFGIGVEEISLGIGPPLLRRGRLVLKLLLPFGGYCRFRTADSPDESVDGELPTGKRFDAQPGVVRAVVALSGPLALLALA</sequence>
<proteinExistence type="inferred from homology"/>
<dbReference type="Proteomes" id="UP001256588">
    <property type="component" value="Unassembled WGS sequence"/>
</dbReference>